<gene>
    <name evidence="6" type="ORF">TAE01_33490</name>
</gene>
<dbReference type="GO" id="GO:0045892">
    <property type="term" value="P:negative regulation of DNA-templated transcription"/>
    <property type="evidence" value="ECO:0007669"/>
    <property type="project" value="TreeGrafter"/>
</dbReference>
<dbReference type="InterPro" id="IPR036390">
    <property type="entry name" value="WH_DNA-bd_sf"/>
</dbReference>
<evidence type="ECO:0000256" key="2">
    <source>
        <dbReference type="ARBA" id="ARBA00023125"/>
    </source>
</evidence>
<organism evidence="6 7">
    <name type="scientific">Terrabacter aerolatus</name>
    <dbReference type="NCBI Taxonomy" id="422442"/>
    <lineage>
        <taxon>Bacteria</taxon>
        <taxon>Bacillati</taxon>
        <taxon>Actinomycetota</taxon>
        <taxon>Actinomycetes</taxon>
        <taxon>Micrococcales</taxon>
        <taxon>Intrasporangiaceae</taxon>
        <taxon>Terrabacter</taxon>
    </lineage>
</organism>
<proteinExistence type="predicted"/>
<keyword evidence="3" id="KW-0804">Transcription</keyword>
<dbReference type="Pfam" id="PF01614">
    <property type="entry name" value="IclR_C"/>
    <property type="match status" value="1"/>
</dbReference>
<feature type="domain" description="HTH iclR-type" evidence="4">
    <location>
        <begin position="13"/>
        <end position="74"/>
    </location>
</feature>
<dbReference type="GO" id="GO:0003700">
    <property type="term" value="F:DNA-binding transcription factor activity"/>
    <property type="evidence" value="ECO:0007669"/>
    <property type="project" value="TreeGrafter"/>
</dbReference>
<keyword evidence="1" id="KW-0805">Transcription regulation</keyword>
<dbReference type="PANTHER" id="PTHR30136">
    <property type="entry name" value="HELIX-TURN-HELIX TRANSCRIPTIONAL REGULATOR, ICLR FAMILY"/>
    <property type="match status" value="1"/>
</dbReference>
<keyword evidence="2" id="KW-0238">DNA-binding</keyword>
<accession>A0A512D511</accession>
<dbReference type="SMART" id="SM00346">
    <property type="entry name" value="HTH_ICLR"/>
    <property type="match status" value="1"/>
</dbReference>
<dbReference type="AlphaFoldDB" id="A0A512D511"/>
<dbReference type="PROSITE" id="PS51077">
    <property type="entry name" value="HTH_ICLR"/>
    <property type="match status" value="1"/>
</dbReference>
<dbReference type="OrthoDB" id="7274111at2"/>
<evidence type="ECO:0000259" key="4">
    <source>
        <dbReference type="PROSITE" id="PS51077"/>
    </source>
</evidence>
<comment type="caution">
    <text evidence="6">The sequence shown here is derived from an EMBL/GenBank/DDBJ whole genome shotgun (WGS) entry which is preliminary data.</text>
</comment>
<dbReference type="PANTHER" id="PTHR30136:SF24">
    <property type="entry name" value="HTH-TYPE TRANSCRIPTIONAL REPRESSOR ALLR"/>
    <property type="match status" value="1"/>
</dbReference>
<dbReference type="SUPFAM" id="SSF55781">
    <property type="entry name" value="GAF domain-like"/>
    <property type="match status" value="1"/>
</dbReference>
<protein>
    <submittedName>
        <fullName evidence="6">IclR family transcriptional regulator</fullName>
    </submittedName>
</protein>
<dbReference type="SUPFAM" id="SSF46785">
    <property type="entry name" value="Winged helix' DNA-binding domain"/>
    <property type="match status" value="1"/>
</dbReference>
<reference evidence="6 7" key="1">
    <citation type="submission" date="2019-07" db="EMBL/GenBank/DDBJ databases">
        <title>Whole genome shotgun sequence of Terrabacter aerolatus NBRC 106305.</title>
        <authorList>
            <person name="Hosoyama A."/>
            <person name="Uohara A."/>
            <person name="Ohji S."/>
            <person name="Ichikawa N."/>
        </authorList>
    </citation>
    <scope>NUCLEOTIDE SEQUENCE [LARGE SCALE GENOMIC DNA]</scope>
    <source>
        <strain evidence="6 7">NBRC 106305</strain>
    </source>
</reference>
<dbReference type="Proteomes" id="UP000321534">
    <property type="component" value="Unassembled WGS sequence"/>
</dbReference>
<evidence type="ECO:0000256" key="1">
    <source>
        <dbReference type="ARBA" id="ARBA00023015"/>
    </source>
</evidence>
<dbReference type="InterPro" id="IPR029016">
    <property type="entry name" value="GAF-like_dom_sf"/>
</dbReference>
<dbReference type="GO" id="GO:0003677">
    <property type="term" value="F:DNA binding"/>
    <property type="evidence" value="ECO:0007669"/>
    <property type="project" value="UniProtKB-KW"/>
</dbReference>
<feature type="domain" description="IclR-ED" evidence="5">
    <location>
        <begin position="75"/>
        <end position="247"/>
    </location>
</feature>
<evidence type="ECO:0000259" key="5">
    <source>
        <dbReference type="PROSITE" id="PS51078"/>
    </source>
</evidence>
<sequence length="263" mass="28541">MESGNLLEGDHKRSVLGRAFDILDCFGAETPEQTIAGVCGQTGLPPATVHRMLAHLVEWGAVERASRGRYRLGRRLWRLGWGVPEVRRLRDVARPFLVDLYSATGAPVALWSRDCDHAILSDLISGHKASGAWQPERRVPLAQGAGGLAMLAYLPLDDVAGEPGRQRDDGGDFVLRQRLGDVRRLGYAVSRSNVRADGMLVAAPIFDEDGQVRAAVSIRLSPEPMNPAALARVVLEAALLTSRGLGHRGPGRRGGLHPVRRYA</sequence>
<dbReference type="EMBL" id="BJYX01000021">
    <property type="protein sequence ID" value="GEO31539.1"/>
    <property type="molecule type" value="Genomic_DNA"/>
</dbReference>
<evidence type="ECO:0000256" key="3">
    <source>
        <dbReference type="ARBA" id="ARBA00023163"/>
    </source>
</evidence>
<dbReference type="Gene3D" id="3.30.450.40">
    <property type="match status" value="1"/>
</dbReference>
<dbReference type="RefSeq" id="WP_147067931.1">
    <property type="nucleotide sequence ID" value="NZ_BAAARO010000005.1"/>
</dbReference>
<dbReference type="Gene3D" id="1.10.10.10">
    <property type="entry name" value="Winged helix-like DNA-binding domain superfamily/Winged helix DNA-binding domain"/>
    <property type="match status" value="1"/>
</dbReference>
<dbReference type="PROSITE" id="PS51078">
    <property type="entry name" value="ICLR_ED"/>
    <property type="match status" value="1"/>
</dbReference>
<dbReference type="InterPro" id="IPR005471">
    <property type="entry name" value="Tscrpt_reg_IclR_N"/>
</dbReference>
<dbReference type="Pfam" id="PF09339">
    <property type="entry name" value="HTH_IclR"/>
    <property type="match status" value="1"/>
</dbReference>
<dbReference type="InterPro" id="IPR050707">
    <property type="entry name" value="HTH_MetabolicPath_Reg"/>
</dbReference>
<name>A0A512D511_9MICO</name>
<keyword evidence="7" id="KW-1185">Reference proteome</keyword>
<evidence type="ECO:0000313" key="7">
    <source>
        <dbReference type="Proteomes" id="UP000321534"/>
    </source>
</evidence>
<dbReference type="InterPro" id="IPR014757">
    <property type="entry name" value="Tscrpt_reg_IclR_C"/>
</dbReference>
<dbReference type="InterPro" id="IPR036388">
    <property type="entry name" value="WH-like_DNA-bd_sf"/>
</dbReference>
<evidence type="ECO:0000313" key="6">
    <source>
        <dbReference type="EMBL" id="GEO31539.1"/>
    </source>
</evidence>